<keyword evidence="7" id="KW-1185">Reference proteome</keyword>
<comment type="caution">
    <text evidence="6">The sequence shown here is derived from an EMBL/GenBank/DDBJ whole genome shotgun (WGS) entry which is preliminary data.</text>
</comment>
<evidence type="ECO:0000259" key="5">
    <source>
        <dbReference type="PROSITE" id="PS50893"/>
    </source>
</evidence>
<dbReference type="CDD" id="cd03220">
    <property type="entry name" value="ABC_KpsT_Wzt"/>
    <property type="match status" value="1"/>
</dbReference>
<keyword evidence="3" id="KW-0547">Nucleotide-binding</keyword>
<keyword evidence="2" id="KW-0813">Transport</keyword>
<accession>A0A9W6FR47</accession>
<evidence type="ECO:0000256" key="4">
    <source>
        <dbReference type="ARBA" id="ARBA00022840"/>
    </source>
</evidence>
<dbReference type="GO" id="GO:0016020">
    <property type="term" value="C:membrane"/>
    <property type="evidence" value="ECO:0007669"/>
    <property type="project" value="InterPro"/>
</dbReference>
<dbReference type="InterPro" id="IPR027417">
    <property type="entry name" value="P-loop_NTPase"/>
</dbReference>
<dbReference type="GO" id="GO:0016887">
    <property type="term" value="F:ATP hydrolysis activity"/>
    <property type="evidence" value="ECO:0007669"/>
    <property type="project" value="InterPro"/>
</dbReference>
<organism evidence="6 7">
    <name type="scientific">Desulforhabdus amnigena</name>
    <dbReference type="NCBI Taxonomy" id="40218"/>
    <lineage>
        <taxon>Bacteria</taxon>
        <taxon>Pseudomonadati</taxon>
        <taxon>Thermodesulfobacteriota</taxon>
        <taxon>Syntrophobacteria</taxon>
        <taxon>Syntrophobacterales</taxon>
        <taxon>Syntrophobacteraceae</taxon>
        <taxon>Desulforhabdus</taxon>
    </lineage>
</organism>
<dbReference type="InterPro" id="IPR015860">
    <property type="entry name" value="ABC_transpr_TagH-like"/>
</dbReference>
<reference evidence="6" key="1">
    <citation type="submission" date="2022-12" db="EMBL/GenBank/DDBJ databases">
        <title>Reference genome sequencing for broad-spectrum identification of bacterial and archaeal isolates by mass spectrometry.</title>
        <authorList>
            <person name="Sekiguchi Y."/>
            <person name="Tourlousse D.M."/>
        </authorList>
    </citation>
    <scope>NUCLEOTIDE SEQUENCE</scope>
    <source>
        <strain evidence="6">ASRB1</strain>
    </source>
</reference>
<dbReference type="GO" id="GO:0140359">
    <property type="term" value="F:ABC-type transporter activity"/>
    <property type="evidence" value="ECO:0007669"/>
    <property type="project" value="InterPro"/>
</dbReference>
<dbReference type="Pfam" id="PF00005">
    <property type="entry name" value="ABC_tran"/>
    <property type="match status" value="1"/>
</dbReference>
<dbReference type="Proteomes" id="UP001144372">
    <property type="component" value="Unassembled WGS sequence"/>
</dbReference>
<gene>
    <name evidence="6" type="ORF">DAMNIGENAA_00620</name>
</gene>
<dbReference type="InterPro" id="IPR003593">
    <property type="entry name" value="AAA+_ATPase"/>
</dbReference>
<dbReference type="SMART" id="SM00382">
    <property type="entry name" value="AAA"/>
    <property type="match status" value="1"/>
</dbReference>
<proteinExistence type="inferred from homology"/>
<dbReference type="PANTHER" id="PTHR46743:SF2">
    <property type="entry name" value="TEICHOIC ACIDS EXPORT ATP-BINDING PROTEIN TAGH"/>
    <property type="match status" value="1"/>
</dbReference>
<dbReference type="EMBL" id="BSDR01000001">
    <property type="protein sequence ID" value="GLI32629.1"/>
    <property type="molecule type" value="Genomic_DNA"/>
</dbReference>
<evidence type="ECO:0000256" key="1">
    <source>
        <dbReference type="ARBA" id="ARBA00005417"/>
    </source>
</evidence>
<dbReference type="SUPFAM" id="SSF52540">
    <property type="entry name" value="P-loop containing nucleoside triphosphate hydrolases"/>
    <property type="match status" value="1"/>
</dbReference>
<evidence type="ECO:0000313" key="7">
    <source>
        <dbReference type="Proteomes" id="UP001144372"/>
    </source>
</evidence>
<evidence type="ECO:0000256" key="2">
    <source>
        <dbReference type="ARBA" id="ARBA00022448"/>
    </source>
</evidence>
<dbReference type="AlphaFoldDB" id="A0A9W6FR47"/>
<dbReference type="GO" id="GO:0005524">
    <property type="term" value="F:ATP binding"/>
    <property type="evidence" value="ECO:0007669"/>
    <property type="project" value="UniProtKB-KW"/>
</dbReference>
<comment type="similarity">
    <text evidence="1">Belongs to the ABC transporter superfamily.</text>
</comment>
<keyword evidence="4" id="KW-0067">ATP-binding</keyword>
<dbReference type="InterPro" id="IPR003439">
    <property type="entry name" value="ABC_transporter-like_ATP-bd"/>
</dbReference>
<dbReference type="PROSITE" id="PS50893">
    <property type="entry name" value="ABC_TRANSPORTER_2"/>
    <property type="match status" value="1"/>
</dbReference>
<feature type="domain" description="ABC transporter" evidence="5">
    <location>
        <begin position="2"/>
        <end position="208"/>
    </location>
</feature>
<dbReference type="Gene3D" id="3.40.50.300">
    <property type="entry name" value="P-loop containing nucleotide triphosphate hydrolases"/>
    <property type="match status" value="1"/>
</dbReference>
<name>A0A9W6FR47_9BACT</name>
<sequence length="208" mass="23145">MIHDEFLALDDVSLDIERGELFGLIGRNGAGKSTLLKVISRVLRPTSGRLQLRGRVAPLLELGAGFHFELTGRENVFLNASLLGYSRAQTAERLDEIVDFAEISDFIDAPLRTYSTGMVARLGFAVATTTQPDILIIDEVLSVGDEHFQRKCRERINEFRNNKATILLVTHSMEVARSMCNRVAWLEGGRVRALGLPEEIVASYQQNS</sequence>
<protein>
    <recommendedName>
        <fullName evidence="5">ABC transporter domain-containing protein</fullName>
    </recommendedName>
</protein>
<dbReference type="InterPro" id="IPR050683">
    <property type="entry name" value="Bact_Polysacc_Export_ATP-bd"/>
</dbReference>
<dbReference type="PANTHER" id="PTHR46743">
    <property type="entry name" value="TEICHOIC ACIDS EXPORT ATP-BINDING PROTEIN TAGH"/>
    <property type="match status" value="1"/>
</dbReference>
<evidence type="ECO:0000256" key="3">
    <source>
        <dbReference type="ARBA" id="ARBA00022741"/>
    </source>
</evidence>
<evidence type="ECO:0000313" key="6">
    <source>
        <dbReference type="EMBL" id="GLI32629.1"/>
    </source>
</evidence>